<keyword evidence="2" id="KW-0418">Kinase</keyword>
<sequence length="36" mass="4079">MELHNGRMEVESEPGEGTVFNISLPKEKTYEKGIID</sequence>
<comment type="caution">
    <text evidence="2">The sequence shown here is derived from an EMBL/GenBank/DDBJ whole genome shotgun (WGS) entry which is preliminary data.</text>
</comment>
<proteinExistence type="predicted"/>
<feature type="compositionally biased region" description="Basic and acidic residues" evidence="1">
    <location>
        <begin position="1"/>
        <end position="10"/>
    </location>
</feature>
<dbReference type="SUPFAM" id="SSF55874">
    <property type="entry name" value="ATPase domain of HSP90 chaperone/DNA topoisomerase II/histidine kinase"/>
    <property type="match status" value="1"/>
</dbReference>
<evidence type="ECO:0000256" key="1">
    <source>
        <dbReference type="SAM" id="MobiDB-lite"/>
    </source>
</evidence>
<organism evidence="2 3">
    <name type="scientific">Salinicoccus halitifaciens</name>
    <dbReference type="NCBI Taxonomy" id="1073415"/>
    <lineage>
        <taxon>Bacteria</taxon>
        <taxon>Bacillati</taxon>
        <taxon>Bacillota</taxon>
        <taxon>Bacilli</taxon>
        <taxon>Bacillales</taxon>
        <taxon>Staphylococcaceae</taxon>
        <taxon>Salinicoccus</taxon>
    </lineage>
</organism>
<evidence type="ECO:0000313" key="2">
    <source>
        <dbReference type="EMBL" id="MET3110892.1"/>
    </source>
</evidence>
<reference evidence="2 3" key="1">
    <citation type="submission" date="2024-05" db="EMBL/GenBank/DDBJ databases">
        <title>Genomic Encyclopedia of Type Strains, Phase IV (KMG-IV): sequencing the most valuable type-strain genomes for metagenomic binning, comparative biology and taxonomic classification.</title>
        <authorList>
            <person name="Goeker M."/>
        </authorList>
    </citation>
    <scope>NUCLEOTIDE SEQUENCE [LARGE SCALE GENOMIC DNA]</scope>
    <source>
        <strain evidence="2 3">DSM 25286</strain>
    </source>
</reference>
<evidence type="ECO:0000313" key="3">
    <source>
        <dbReference type="Proteomes" id="UP001549019"/>
    </source>
</evidence>
<dbReference type="Gene3D" id="3.30.565.10">
    <property type="entry name" value="Histidine kinase-like ATPase, C-terminal domain"/>
    <property type="match status" value="1"/>
</dbReference>
<dbReference type="InterPro" id="IPR036890">
    <property type="entry name" value="HATPase_C_sf"/>
</dbReference>
<keyword evidence="2" id="KW-0808">Transferase</keyword>
<name>A0ABV2E906_9STAP</name>
<dbReference type="GO" id="GO:0016301">
    <property type="term" value="F:kinase activity"/>
    <property type="evidence" value="ECO:0007669"/>
    <property type="project" value="UniProtKB-KW"/>
</dbReference>
<feature type="region of interest" description="Disordered" evidence="1">
    <location>
        <begin position="1"/>
        <end position="20"/>
    </location>
</feature>
<keyword evidence="3" id="KW-1185">Reference proteome</keyword>
<gene>
    <name evidence="2" type="ORF">ABHD89_001294</name>
</gene>
<protein>
    <submittedName>
        <fullName evidence="2">Signal transduction histidine kinase</fullName>
    </submittedName>
</protein>
<dbReference type="EMBL" id="JBDZDV010000002">
    <property type="protein sequence ID" value="MET3110892.1"/>
    <property type="molecule type" value="Genomic_DNA"/>
</dbReference>
<dbReference type="Proteomes" id="UP001549019">
    <property type="component" value="Unassembled WGS sequence"/>
</dbReference>
<accession>A0ABV2E906</accession>